<protein>
    <submittedName>
        <fullName evidence="1">Uncharacterized protein</fullName>
    </submittedName>
</protein>
<reference evidence="1" key="1">
    <citation type="submission" date="2023-11" db="EMBL/GenBank/DDBJ databases">
        <title>Genome assemblies of two species of porcelain crab, Petrolisthes cinctipes and Petrolisthes manimaculis (Anomura: Porcellanidae).</title>
        <authorList>
            <person name="Angst P."/>
        </authorList>
    </citation>
    <scope>NUCLEOTIDE SEQUENCE</scope>
    <source>
        <strain evidence="1">PB745_02</strain>
        <tissue evidence="1">Gill</tissue>
    </source>
</reference>
<dbReference type="AlphaFoldDB" id="A0AAE1UIY1"/>
<dbReference type="EMBL" id="JAWZYT010000541">
    <property type="protein sequence ID" value="KAK4322041.1"/>
    <property type="molecule type" value="Genomic_DNA"/>
</dbReference>
<sequence length="69" mass="7332">MKCTSIPNFIKCLQYALRKRSRSLKVKVLPGAPSPLSVSHSTLATAASRQVLLLLSPTLALPGDQTGAQ</sequence>
<organism evidence="1 2">
    <name type="scientific">Petrolisthes manimaculis</name>
    <dbReference type="NCBI Taxonomy" id="1843537"/>
    <lineage>
        <taxon>Eukaryota</taxon>
        <taxon>Metazoa</taxon>
        <taxon>Ecdysozoa</taxon>
        <taxon>Arthropoda</taxon>
        <taxon>Crustacea</taxon>
        <taxon>Multicrustacea</taxon>
        <taxon>Malacostraca</taxon>
        <taxon>Eumalacostraca</taxon>
        <taxon>Eucarida</taxon>
        <taxon>Decapoda</taxon>
        <taxon>Pleocyemata</taxon>
        <taxon>Anomura</taxon>
        <taxon>Galatheoidea</taxon>
        <taxon>Porcellanidae</taxon>
        <taxon>Petrolisthes</taxon>
    </lineage>
</organism>
<evidence type="ECO:0000313" key="1">
    <source>
        <dbReference type="EMBL" id="KAK4322041.1"/>
    </source>
</evidence>
<accession>A0AAE1UIY1</accession>
<gene>
    <name evidence="1" type="ORF">Pmani_007194</name>
</gene>
<name>A0AAE1UIY1_9EUCA</name>
<evidence type="ECO:0000313" key="2">
    <source>
        <dbReference type="Proteomes" id="UP001292094"/>
    </source>
</evidence>
<proteinExistence type="predicted"/>
<keyword evidence="2" id="KW-1185">Reference proteome</keyword>
<comment type="caution">
    <text evidence="1">The sequence shown here is derived from an EMBL/GenBank/DDBJ whole genome shotgun (WGS) entry which is preliminary data.</text>
</comment>
<dbReference type="Proteomes" id="UP001292094">
    <property type="component" value="Unassembled WGS sequence"/>
</dbReference>